<dbReference type="AlphaFoldDB" id="A0A0W8FBK7"/>
<name>A0A0W8FBK7_9ZZZZ</name>
<dbReference type="EMBL" id="LNQE01001392">
    <property type="protein sequence ID" value="KUG18247.1"/>
    <property type="molecule type" value="Genomic_DNA"/>
</dbReference>
<comment type="caution">
    <text evidence="1">The sequence shown here is derived from an EMBL/GenBank/DDBJ whole genome shotgun (WGS) entry which is preliminary data.</text>
</comment>
<gene>
    <name evidence="1" type="ORF">ASZ90_012030</name>
</gene>
<evidence type="ECO:0000313" key="1">
    <source>
        <dbReference type="EMBL" id="KUG18247.1"/>
    </source>
</evidence>
<protein>
    <submittedName>
        <fullName evidence="1">Uncharacterized protein</fullName>
    </submittedName>
</protein>
<sequence>MIEKNSLLILLDEVTKSIDIDSRRFVNEVINELKKDKTIIIVTHYLNEVERDSNKIYLNQENQLENHNYRPADASMSNLVSS</sequence>
<dbReference type="SUPFAM" id="SSF52540">
    <property type="entry name" value="P-loop containing nucleoside triphosphate hydrolases"/>
    <property type="match status" value="1"/>
</dbReference>
<reference evidence="1" key="1">
    <citation type="journal article" date="2015" name="Proc. Natl. Acad. Sci. U.S.A.">
        <title>Networks of energetic and metabolic interactions define dynamics in microbial communities.</title>
        <authorList>
            <person name="Embree M."/>
            <person name="Liu J.K."/>
            <person name="Al-Bassam M.M."/>
            <person name="Zengler K."/>
        </authorList>
    </citation>
    <scope>NUCLEOTIDE SEQUENCE</scope>
</reference>
<dbReference type="Gene3D" id="3.40.50.300">
    <property type="entry name" value="P-loop containing nucleotide triphosphate hydrolases"/>
    <property type="match status" value="1"/>
</dbReference>
<proteinExistence type="predicted"/>
<organism evidence="1">
    <name type="scientific">hydrocarbon metagenome</name>
    <dbReference type="NCBI Taxonomy" id="938273"/>
    <lineage>
        <taxon>unclassified sequences</taxon>
        <taxon>metagenomes</taxon>
        <taxon>ecological metagenomes</taxon>
    </lineage>
</organism>
<accession>A0A0W8FBK7</accession>
<dbReference type="InterPro" id="IPR027417">
    <property type="entry name" value="P-loop_NTPase"/>
</dbReference>